<name>A0A0A6P317_9GAMM</name>
<feature type="signal peptide" evidence="1">
    <location>
        <begin position="1"/>
        <end position="22"/>
    </location>
</feature>
<organism evidence="2 3">
    <name type="scientific">Candidatus Thiomargarita nelsonii</name>
    <dbReference type="NCBI Taxonomy" id="1003181"/>
    <lineage>
        <taxon>Bacteria</taxon>
        <taxon>Pseudomonadati</taxon>
        <taxon>Pseudomonadota</taxon>
        <taxon>Gammaproteobacteria</taxon>
        <taxon>Thiotrichales</taxon>
        <taxon>Thiotrichaceae</taxon>
        <taxon>Thiomargarita</taxon>
    </lineage>
</organism>
<protein>
    <recommendedName>
        <fullName evidence="4">Secreted protein</fullName>
    </recommendedName>
</protein>
<dbReference type="Proteomes" id="UP000030428">
    <property type="component" value="Unassembled WGS sequence"/>
</dbReference>
<evidence type="ECO:0000256" key="1">
    <source>
        <dbReference type="SAM" id="SignalP"/>
    </source>
</evidence>
<feature type="chain" id="PRO_5002020651" description="Secreted protein" evidence="1">
    <location>
        <begin position="23"/>
        <end position="657"/>
    </location>
</feature>
<keyword evidence="1" id="KW-0732">Signal</keyword>
<evidence type="ECO:0000313" key="3">
    <source>
        <dbReference type="Proteomes" id="UP000030428"/>
    </source>
</evidence>
<proteinExistence type="predicted"/>
<dbReference type="AlphaFoldDB" id="A0A0A6P317"/>
<reference evidence="2 3" key="1">
    <citation type="journal article" date="2016" name="Front. Microbiol.">
        <title>Single-Cell (Meta-)Genomics of a Dimorphic Candidatus Thiomargarita nelsonii Reveals Genomic Plasticity.</title>
        <authorList>
            <person name="Flood B.E."/>
            <person name="Fliss P."/>
            <person name="Jones D.S."/>
            <person name="Dick G.J."/>
            <person name="Jain S."/>
            <person name="Kaster A.K."/>
            <person name="Winkel M."/>
            <person name="Mussmann M."/>
            <person name="Bailey J."/>
        </authorList>
    </citation>
    <scope>NUCLEOTIDE SEQUENCE [LARGE SCALE GENOMIC DNA]</scope>
    <source>
        <strain evidence="2">Hydrate Ridge</strain>
    </source>
</reference>
<evidence type="ECO:0000313" key="2">
    <source>
        <dbReference type="EMBL" id="KHD04739.1"/>
    </source>
</evidence>
<sequence>MQFFKYLIVIMLLLTPIESVMAACSDWRASDLIQLNKHIVIQYYVTLESAQEAGDSYLYEYPGFNKNNKPGNFTFDVPYGKTIRLALTGRDNHGKKKFIIPARRDIKAFFDRGWGWSEKQVLGGFFSDQIWDYKPKTGKYLECVRKIGSEVLLSPKQANNFRLKRETRKLKDLRLSPKETNDSNSTIAEALKDNTKYPASNPDLSKKNSDVIICNTELMKLPYYFPKEPSPITVSGLLKNVETQAYWFDPSIDTSPHEQKFNLETASITNKFVVVEIPYKKNNKSEIFPVRFSGIAKVQKVSAETAATTDNILNILVVGDASSIAISGIEHLEEILIQKSKKSHRKFFWTIDWRNVFANGKWQASQKNKSFAELVRRAKSVGGNKVLLTEDSDFINFIDYFEKTVLEAEKQIDFVIWVKHGYQVPLKTPALIGELINKIHDKGKIPRYPDGNPRNWLYILSGSMPGQSKALLEEPISRATARPGYVEEEKKGRTPRRLLNRPETLANIVAMRHMTPLPAKNDLDPDKLAVDANEVFYSLGLLLSVKSIDDLLDSMNRLKNMNEYANVFYGIYDPTVLVNIQSTNAGEPKGLVVTDKEFAAKKIHRRQTSHKTEIDNFLKKATQVLKNVKSELRAGSRSCTHIYVKDTEMGLNWLDKD</sequence>
<comment type="caution">
    <text evidence="2">The sequence shown here is derived from an EMBL/GenBank/DDBJ whole genome shotgun (WGS) entry which is preliminary data.</text>
</comment>
<keyword evidence="3" id="KW-1185">Reference proteome</keyword>
<dbReference type="EMBL" id="JSZA02000189">
    <property type="protein sequence ID" value="KHD04739.1"/>
    <property type="molecule type" value="Genomic_DNA"/>
</dbReference>
<gene>
    <name evidence="2" type="ORF">PN36_28655</name>
</gene>
<accession>A0A0A6P317</accession>
<evidence type="ECO:0008006" key="4">
    <source>
        <dbReference type="Google" id="ProtNLM"/>
    </source>
</evidence>